<dbReference type="RefSeq" id="WP_366232803.1">
    <property type="nucleotide sequence ID" value="NZ_JBFBMH010000008.1"/>
</dbReference>
<keyword evidence="1" id="KW-0812">Transmembrane</keyword>
<evidence type="ECO:0000256" key="1">
    <source>
        <dbReference type="SAM" id="Phobius"/>
    </source>
</evidence>
<dbReference type="EMBL" id="JBFBMH010000008">
    <property type="protein sequence ID" value="MEW1974931.1"/>
    <property type="molecule type" value="Genomic_DNA"/>
</dbReference>
<proteinExistence type="predicted"/>
<evidence type="ECO:0000313" key="3">
    <source>
        <dbReference type="Proteomes" id="UP001553715"/>
    </source>
</evidence>
<reference evidence="2 3" key="1">
    <citation type="submission" date="2024-06" db="EMBL/GenBank/DDBJ databases">
        <title>The Natural Products Discovery Center: Release of the First 8490 Sequenced Strains for Exploring Actinobacteria Biosynthetic Diversity.</title>
        <authorList>
            <person name="Kalkreuter E."/>
            <person name="Kautsar S.A."/>
            <person name="Yang D."/>
            <person name="Bader C.D."/>
            <person name="Teijaro C.N."/>
            <person name="Fluegel L."/>
            <person name="Davis C.M."/>
            <person name="Simpson J.R."/>
            <person name="Lauterbach L."/>
            <person name="Steele A.D."/>
            <person name="Gui C."/>
            <person name="Meng S."/>
            <person name="Li G."/>
            <person name="Viehrig K."/>
            <person name="Ye F."/>
            <person name="Su P."/>
            <person name="Kiefer A.F."/>
            <person name="Nichols A."/>
            <person name="Cepeda A.J."/>
            <person name="Yan W."/>
            <person name="Fan B."/>
            <person name="Jiang Y."/>
            <person name="Adhikari A."/>
            <person name="Zheng C.-J."/>
            <person name="Schuster L."/>
            <person name="Cowan T.M."/>
            <person name="Smanski M.J."/>
            <person name="Chevrette M.G."/>
            <person name="De Carvalho L.P.S."/>
            <person name="Shen B."/>
        </authorList>
    </citation>
    <scope>NUCLEOTIDE SEQUENCE [LARGE SCALE GENOMIC DNA]</scope>
    <source>
        <strain evidence="2 3">NPDC077434</strain>
    </source>
</reference>
<evidence type="ECO:0008006" key="4">
    <source>
        <dbReference type="Google" id="ProtNLM"/>
    </source>
</evidence>
<accession>A0ABV3LG95</accession>
<keyword evidence="1" id="KW-1133">Transmembrane helix</keyword>
<feature type="transmembrane region" description="Helical" evidence="1">
    <location>
        <begin position="80"/>
        <end position="101"/>
    </location>
</feature>
<evidence type="ECO:0000313" key="2">
    <source>
        <dbReference type="EMBL" id="MEW1974931.1"/>
    </source>
</evidence>
<organism evidence="2 3">
    <name type="scientific">Microbacterium profundi</name>
    <dbReference type="NCBI Taxonomy" id="450380"/>
    <lineage>
        <taxon>Bacteria</taxon>
        <taxon>Bacillati</taxon>
        <taxon>Actinomycetota</taxon>
        <taxon>Actinomycetes</taxon>
        <taxon>Micrococcales</taxon>
        <taxon>Microbacteriaceae</taxon>
        <taxon>Microbacterium</taxon>
    </lineage>
</organism>
<gene>
    <name evidence="2" type="ORF">AB0301_07645</name>
</gene>
<feature type="transmembrane region" description="Helical" evidence="1">
    <location>
        <begin position="6"/>
        <end position="22"/>
    </location>
</feature>
<keyword evidence="3" id="KW-1185">Reference proteome</keyword>
<protein>
    <recommendedName>
        <fullName evidence="4">SdpI family protein</fullName>
    </recommendedName>
</protein>
<name>A0ABV3LG95_9MICO</name>
<dbReference type="Proteomes" id="UP001553715">
    <property type="component" value="Unassembled WGS sequence"/>
</dbReference>
<comment type="caution">
    <text evidence="2">The sequence shown here is derived from an EMBL/GenBank/DDBJ whole genome shotgun (WGS) entry which is preliminary data.</text>
</comment>
<sequence>MSGLLLIAVSVVLVVVVLRASLGRGAQRRTLGFHVPGIHRDAAVWIAAHRAARWVTAPCCAIAAILGIVALAGAEVIASAGWVVWGAGLLGGAAIALTVSLRRRI</sequence>
<feature type="transmembrane region" description="Helical" evidence="1">
    <location>
        <begin position="54"/>
        <end position="74"/>
    </location>
</feature>
<keyword evidence="1" id="KW-0472">Membrane</keyword>